<dbReference type="GO" id="GO:0006508">
    <property type="term" value="P:proteolysis"/>
    <property type="evidence" value="ECO:0007669"/>
    <property type="project" value="UniProtKB-KW"/>
</dbReference>
<organism evidence="3 4">
    <name type="scientific">Cucumis melo var. makuwa</name>
    <name type="common">Oriental melon</name>
    <dbReference type="NCBI Taxonomy" id="1194695"/>
    <lineage>
        <taxon>Eukaryota</taxon>
        <taxon>Viridiplantae</taxon>
        <taxon>Streptophyta</taxon>
        <taxon>Embryophyta</taxon>
        <taxon>Tracheophyta</taxon>
        <taxon>Spermatophyta</taxon>
        <taxon>Magnoliopsida</taxon>
        <taxon>eudicotyledons</taxon>
        <taxon>Gunneridae</taxon>
        <taxon>Pentapetalae</taxon>
        <taxon>rosids</taxon>
        <taxon>fabids</taxon>
        <taxon>Cucurbitales</taxon>
        <taxon>Cucurbitaceae</taxon>
        <taxon>Benincaseae</taxon>
        <taxon>Cucumis</taxon>
    </lineage>
</organism>
<comment type="caution">
    <text evidence="3">The sequence shown here is derived from an EMBL/GenBank/DDBJ whole genome shotgun (WGS) entry which is preliminary data.</text>
</comment>
<feature type="domain" description="Retrotransposon gag" evidence="2">
    <location>
        <begin position="359"/>
        <end position="414"/>
    </location>
</feature>
<dbReference type="Proteomes" id="UP000321947">
    <property type="component" value="Unassembled WGS sequence"/>
</dbReference>
<proteinExistence type="predicted"/>
<evidence type="ECO:0000256" key="1">
    <source>
        <dbReference type="SAM" id="MobiDB-lite"/>
    </source>
</evidence>
<feature type="region of interest" description="Disordered" evidence="1">
    <location>
        <begin position="16"/>
        <end position="49"/>
    </location>
</feature>
<evidence type="ECO:0000259" key="2">
    <source>
        <dbReference type="Pfam" id="PF03732"/>
    </source>
</evidence>
<feature type="region of interest" description="Disordered" evidence="1">
    <location>
        <begin position="82"/>
        <end position="116"/>
    </location>
</feature>
<keyword evidence="3" id="KW-0645">Protease</keyword>
<sequence>MLGSGQLGWLGCGCRTKRVEGGEEDPTTTTATETIGDGGDFPRLHSGPSRSCQTAYGERITTPATPQGCRRLSPDLADLGANARREPEKKGVAARPNDVRLSPAVSAARRRSPSRPSLEPFRQLIISLTRAAFTKPVRKIRSLDPHLSHLCPLVSISVSVHLHLRVVSSVVSRHSRLLFHPSRPLVSHPSRSSHPFMNQAELHTTSVEPVYCYLYLFESYPHGCPSRSPPFYDRVVRRDHQSRSQIARVRECASFGVPLFRTLIVKVEEKCRHVEEHLKVVGEEEELDVPNLKTSLLSSVESQVVSNQLSTKANPLRDFRKYNPKTFDGSMDNLTKTQMWLTSIETIFWYIKCINDQKEQFKESFYAKFFSANLRYAKQQKFLNLEQGKMTVEQYDAEFDMVSRFALKVVMDEPTIHVDALCLVVDMSLHEIANQSKAAGRGSTLGKTLGDLPACRSCGRSHGGRYLTGSGVSFRYKEPGHTTDFCPKKLLKTTSNQTPTS</sequence>
<dbReference type="GO" id="GO:0008233">
    <property type="term" value="F:peptidase activity"/>
    <property type="evidence" value="ECO:0007669"/>
    <property type="project" value="UniProtKB-KW"/>
</dbReference>
<dbReference type="AlphaFoldDB" id="A0A5D3DYF4"/>
<name>A0A5D3DYF4_CUCMM</name>
<gene>
    <name evidence="3" type="ORF">E5676_scaffold2030G00140</name>
</gene>
<evidence type="ECO:0000313" key="3">
    <source>
        <dbReference type="EMBL" id="TYK28602.1"/>
    </source>
</evidence>
<dbReference type="EMBL" id="SSTD01002097">
    <property type="protein sequence ID" value="TYK28602.1"/>
    <property type="molecule type" value="Genomic_DNA"/>
</dbReference>
<dbReference type="InterPro" id="IPR005162">
    <property type="entry name" value="Retrotrans_gag_dom"/>
</dbReference>
<reference evidence="3 4" key="1">
    <citation type="submission" date="2019-08" db="EMBL/GenBank/DDBJ databases">
        <title>Draft genome sequences of two oriental melons (Cucumis melo L. var makuwa).</title>
        <authorList>
            <person name="Kwon S.-Y."/>
        </authorList>
    </citation>
    <scope>NUCLEOTIDE SEQUENCE [LARGE SCALE GENOMIC DNA]</scope>
    <source>
        <strain evidence="4">cv. Chang Bougi</strain>
        <tissue evidence="3">Leaf</tissue>
    </source>
</reference>
<protein>
    <submittedName>
        <fullName evidence="3">Gag-protease polyprotein</fullName>
    </submittedName>
</protein>
<dbReference type="Pfam" id="PF03732">
    <property type="entry name" value="Retrotrans_gag"/>
    <property type="match status" value="1"/>
</dbReference>
<keyword evidence="3" id="KW-0378">Hydrolase</keyword>
<accession>A0A5D3DYF4</accession>
<evidence type="ECO:0000313" key="4">
    <source>
        <dbReference type="Proteomes" id="UP000321947"/>
    </source>
</evidence>